<reference evidence="2" key="1">
    <citation type="journal article" date="2019" name="Int. J. Syst. Evol. Microbiol.">
        <title>The Global Catalogue of Microorganisms (GCM) 10K type strain sequencing project: providing services to taxonomists for standard genome sequencing and annotation.</title>
        <authorList>
            <consortium name="The Broad Institute Genomics Platform"/>
            <consortium name="The Broad Institute Genome Sequencing Center for Infectious Disease"/>
            <person name="Wu L."/>
            <person name="Ma J."/>
        </authorList>
    </citation>
    <scope>NUCLEOTIDE SEQUENCE [LARGE SCALE GENOMIC DNA]</scope>
    <source>
        <strain evidence="2">JCM 30331</strain>
    </source>
</reference>
<organism evidence="1 2">
    <name type="scientific">Deinococcus malanensis</name>
    <dbReference type="NCBI Taxonomy" id="1706855"/>
    <lineage>
        <taxon>Bacteria</taxon>
        <taxon>Thermotogati</taxon>
        <taxon>Deinococcota</taxon>
        <taxon>Deinococci</taxon>
        <taxon>Deinococcales</taxon>
        <taxon>Deinococcaceae</taxon>
        <taxon>Deinococcus</taxon>
    </lineage>
</organism>
<dbReference type="EMBL" id="BMPP01000011">
    <property type="protein sequence ID" value="GGK31266.1"/>
    <property type="molecule type" value="Genomic_DNA"/>
</dbReference>
<evidence type="ECO:0000313" key="1">
    <source>
        <dbReference type="EMBL" id="GGK31266.1"/>
    </source>
</evidence>
<keyword evidence="2" id="KW-1185">Reference proteome</keyword>
<proteinExistence type="predicted"/>
<name>A0ABQ2F1H8_9DEIO</name>
<sequence>MEVKELRDTLSYSILKELHLFSRSEFHFYIAGCSSSDYSSLDEAHFIIVNKYFGFNIEKFEALIRELKTLGFTYEGGACVLLVEFSAESGKFTNNINTISIEEGTKKSTLQHILHTVSLHGRGRLEDLNEKLRDLQ</sequence>
<dbReference type="Proteomes" id="UP000647587">
    <property type="component" value="Unassembled WGS sequence"/>
</dbReference>
<gene>
    <name evidence="1" type="ORF">GCM10008955_26430</name>
</gene>
<evidence type="ECO:0000313" key="2">
    <source>
        <dbReference type="Proteomes" id="UP000647587"/>
    </source>
</evidence>
<comment type="caution">
    <text evidence="1">The sequence shown here is derived from an EMBL/GenBank/DDBJ whole genome shotgun (WGS) entry which is preliminary data.</text>
</comment>
<accession>A0ABQ2F1H8</accession>
<protein>
    <submittedName>
        <fullName evidence="1">Uncharacterized protein</fullName>
    </submittedName>
</protein>